<dbReference type="InterPro" id="IPR004843">
    <property type="entry name" value="Calcineurin-like_PHP"/>
</dbReference>
<name>A0A2T9X9B1_9CREN</name>
<organism evidence="2 3">
    <name type="scientific">Acidianus hospitalis</name>
    <dbReference type="NCBI Taxonomy" id="563177"/>
    <lineage>
        <taxon>Archaea</taxon>
        <taxon>Thermoproteota</taxon>
        <taxon>Thermoprotei</taxon>
        <taxon>Sulfolobales</taxon>
        <taxon>Sulfolobaceae</taxon>
        <taxon>Acidianus</taxon>
    </lineage>
</organism>
<dbReference type="EMBL" id="QEFD01000075">
    <property type="protein sequence ID" value="PVU76686.1"/>
    <property type="molecule type" value="Genomic_DNA"/>
</dbReference>
<accession>A0A2T9X9B1</accession>
<protein>
    <submittedName>
        <fullName evidence="2">Metallophosphoesterase</fullName>
    </submittedName>
</protein>
<evidence type="ECO:0000313" key="2">
    <source>
        <dbReference type="EMBL" id="PVU76686.1"/>
    </source>
</evidence>
<dbReference type="InterPro" id="IPR016538">
    <property type="entry name" value="UCP008292"/>
</dbReference>
<dbReference type="GO" id="GO:0016787">
    <property type="term" value="F:hydrolase activity"/>
    <property type="evidence" value="ECO:0007669"/>
    <property type="project" value="InterPro"/>
</dbReference>
<dbReference type="PANTHER" id="PTHR31302">
    <property type="entry name" value="TRANSMEMBRANE PROTEIN WITH METALLOPHOSPHOESTERASE DOMAIN-RELATED"/>
    <property type="match status" value="1"/>
</dbReference>
<evidence type="ECO:0000259" key="1">
    <source>
        <dbReference type="Pfam" id="PF00149"/>
    </source>
</evidence>
<sequence length="214" mass="24677">MLIAATSDIHSPRYLNDFFIALRYLPQHVDLVLLAGDLADKGKFMHFDPVYNALRKFQIVAVFGNEDFREEREKYKEKFPDVVWLDDEKKQLDDVTIIGSEGVIKKPTVWQKMKGIDEKFYTERKKKIEEMLCSSSGFKILLTHYAPTYKTVYGERPSAYPGLGDELIEELQCKPNLAIHGHAHYAKVTFAKLDDTKVYNVALPANKKFVIIEI</sequence>
<comment type="caution">
    <text evidence="2">The sequence shown here is derived from an EMBL/GenBank/DDBJ whole genome shotgun (WGS) entry which is preliminary data.</text>
</comment>
<dbReference type="Pfam" id="PF00149">
    <property type="entry name" value="Metallophos"/>
    <property type="match status" value="1"/>
</dbReference>
<reference evidence="2 3" key="1">
    <citation type="journal article" date="2015" name="Appl. Environ. Microbiol.">
        <title>Nanoarchaeota, Their Sulfolobales Host, and Nanoarchaeota Virus Distribution across Yellowstone National Park Hot Springs.</title>
        <authorList>
            <person name="Munson-McGee J.H."/>
            <person name="Field E.K."/>
            <person name="Bateson M."/>
            <person name="Rooney C."/>
            <person name="Stepanauskas R."/>
            <person name="Young M.J."/>
        </authorList>
    </citation>
    <scope>NUCLEOTIDE SEQUENCE [LARGE SCALE GENOMIC DNA]</scope>
    <source>
        <strain evidence="2">SCGC AC-742_N10</strain>
    </source>
</reference>
<dbReference type="InterPro" id="IPR051158">
    <property type="entry name" value="Metallophosphoesterase_sf"/>
</dbReference>
<dbReference type="Proteomes" id="UP000245638">
    <property type="component" value="Unassembled WGS sequence"/>
</dbReference>
<dbReference type="SUPFAM" id="SSF56300">
    <property type="entry name" value="Metallo-dependent phosphatases"/>
    <property type="match status" value="1"/>
</dbReference>
<dbReference type="InterPro" id="IPR029052">
    <property type="entry name" value="Metallo-depent_PP-like"/>
</dbReference>
<dbReference type="PIRSF" id="PIRSF008292">
    <property type="entry name" value="UCP008292"/>
    <property type="match status" value="1"/>
</dbReference>
<dbReference type="AlphaFoldDB" id="A0A2T9X9B1"/>
<feature type="domain" description="Calcineurin-like phosphoesterase" evidence="1">
    <location>
        <begin position="1"/>
        <end position="185"/>
    </location>
</feature>
<gene>
    <name evidence="2" type="ORF">DDW13_02410</name>
</gene>
<evidence type="ECO:0000313" key="3">
    <source>
        <dbReference type="Proteomes" id="UP000245638"/>
    </source>
</evidence>
<dbReference type="Gene3D" id="3.60.21.10">
    <property type="match status" value="1"/>
</dbReference>
<dbReference type="PANTHER" id="PTHR31302:SF0">
    <property type="entry name" value="TRANSMEMBRANE PROTEIN WITH METALLOPHOSPHOESTERASE DOMAIN"/>
    <property type="match status" value="1"/>
</dbReference>
<proteinExistence type="predicted"/>